<sequence length="187" mass="20836">MIIRQGKQDEAGAIAAHLLLAMEDIAYLFIGAEDKSLALRFLETLVAQQGNQYSYDNNWVVEENGHVVATALVYDGSQLHELRKPVAALVQDAYGKDFNPEDETQGGEYYIDCIGVSPDQQGKGIGSKILHHLIDEYVEKRGATLGLLVDDDNPNAKRLYERLGFKVVGEKWLMGKHLEHLQRSPAD</sequence>
<evidence type="ECO:0000256" key="1">
    <source>
        <dbReference type="ARBA" id="ARBA00022679"/>
    </source>
</evidence>
<dbReference type="Gene3D" id="3.40.630.30">
    <property type="match status" value="1"/>
</dbReference>
<dbReference type="OrthoDB" id="5319888at2"/>
<keyword evidence="1 4" id="KW-0808">Transferase</keyword>
<dbReference type="Pfam" id="PF00583">
    <property type="entry name" value="Acetyltransf_1"/>
    <property type="match status" value="1"/>
</dbReference>
<dbReference type="SUPFAM" id="SSF55729">
    <property type="entry name" value="Acyl-CoA N-acyltransferases (Nat)"/>
    <property type="match status" value="1"/>
</dbReference>
<dbReference type="PROSITE" id="PS51186">
    <property type="entry name" value="GNAT"/>
    <property type="match status" value="1"/>
</dbReference>
<feature type="domain" description="N-acetyltransferase" evidence="3">
    <location>
        <begin position="1"/>
        <end position="179"/>
    </location>
</feature>
<evidence type="ECO:0000256" key="2">
    <source>
        <dbReference type="ARBA" id="ARBA00023315"/>
    </source>
</evidence>
<dbReference type="RefSeq" id="WP_103905525.1">
    <property type="nucleotide sequence ID" value="NZ_CP049246.1"/>
</dbReference>
<keyword evidence="5" id="KW-1185">Reference proteome</keyword>
<evidence type="ECO:0000259" key="3">
    <source>
        <dbReference type="PROSITE" id="PS51186"/>
    </source>
</evidence>
<gene>
    <name evidence="4" type="ORF">SAMN05421877_103150</name>
</gene>
<dbReference type="Proteomes" id="UP000236731">
    <property type="component" value="Unassembled WGS sequence"/>
</dbReference>
<reference evidence="5" key="1">
    <citation type="submission" date="2016-10" db="EMBL/GenBank/DDBJ databases">
        <authorList>
            <person name="Varghese N."/>
            <person name="Submissions S."/>
        </authorList>
    </citation>
    <scope>NUCLEOTIDE SEQUENCE [LARGE SCALE GENOMIC DNA]</scope>
    <source>
        <strain evidence="5">DSM 22361</strain>
    </source>
</reference>
<accession>A0A1H5VJG3</accession>
<dbReference type="EMBL" id="FNUT01000003">
    <property type="protein sequence ID" value="SEF87374.1"/>
    <property type="molecule type" value="Genomic_DNA"/>
</dbReference>
<proteinExistence type="predicted"/>
<dbReference type="AlphaFoldDB" id="A0A1H5VJG3"/>
<protein>
    <submittedName>
        <fullName evidence="4">Acetyltransferase (GNAT) family protein</fullName>
    </submittedName>
</protein>
<name>A0A1H5VJG3_9SPHI</name>
<dbReference type="InterPro" id="IPR050680">
    <property type="entry name" value="YpeA/RimI_acetyltransf"/>
</dbReference>
<dbReference type="GO" id="GO:0016747">
    <property type="term" value="F:acyltransferase activity, transferring groups other than amino-acyl groups"/>
    <property type="evidence" value="ECO:0007669"/>
    <property type="project" value="InterPro"/>
</dbReference>
<dbReference type="CDD" id="cd04301">
    <property type="entry name" value="NAT_SF"/>
    <property type="match status" value="1"/>
</dbReference>
<dbReference type="PANTHER" id="PTHR43420">
    <property type="entry name" value="ACETYLTRANSFERASE"/>
    <property type="match status" value="1"/>
</dbReference>
<evidence type="ECO:0000313" key="4">
    <source>
        <dbReference type="EMBL" id="SEF87374.1"/>
    </source>
</evidence>
<organism evidence="4 5">
    <name type="scientific">Sphingobacterium lactis</name>
    <dbReference type="NCBI Taxonomy" id="797291"/>
    <lineage>
        <taxon>Bacteria</taxon>
        <taxon>Pseudomonadati</taxon>
        <taxon>Bacteroidota</taxon>
        <taxon>Sphingobacteriia</taxon>
        <taxon>Sphingobacteriales</taxon>
        <taxon>Sphingobacteriaceae</taxon>
        <taxon>Sphingobacterium</taxon>
    </lineage>
</organism>
<keyword evidence="2" id="KW-0012">Acyltransferase</keyword>
<dbReference type="InterPro" id="IPR000182">
    <property type="entry name" value="GNAT_dom"/>
</dbReference>
<dbReference type="InterPro" id="IPR016181">
    <property type="entry name" value="Acyl_CoA_acyltransferase"/>
</dbReference>
<evidence type="ECO:0000313" key="5">
    <source>
        <dbReference type="Proteomes" id="UP000236731"/>
    </source>
</evidence>